<comment type="caution">
    <text evidence="4">The sequence shown here is derived from an EMBL/GenBank/DDBJ whole genome shotgun (WGS) entry which is preliminary data.</text>
</comment>
<dbReference type="InterPro" id="IPR029058">
    <property type="entry name" value="AB_hydrolase_fold"/>
</dbReference>
<dbReference type="Gene3D" id="3.40.50.1820">
    <property type="entry name" value="alpha/beta hydrolase"/>
    <property type="match status" value="1"/>
</dbReference>
<evidence type="ECO:0000313" key="4">
    <source>
        <dbReference type="EMBL" id="MFB4195881.1"/>
    </source>
</evidence>
<reference evidence="4 5" key="1">
    <citation type="submission" date="2024-09" db="EMBL/GenBank/DDBJ databases">
        <title>Draft genome sequence of multifaceted antimicrobials producing Streptomyces sp. strain FH1.</title>
        <authorList>
            <person name="Hassan F."/>
            <person name="Ali H."/>
            <person name="Hassan N."/>
            <person name="Nawaz A."/>
        </authorList>
    </citation>
    <scope>NUCLEOTIDE SEQUENCE [LARGE SCALE GENOMIC DNA]</scope>
    <source>
        <strain evidence="4 5">FH1</strain>
    </source>
</reference>
<name>A0ABV4ZS93_9ACTN</name>
<sequence length="256" mass="26835">MLLAGQSNSHGWWDPVRADFAAAYRTVTLDWRGTGDSDKPDVPYSTRGFAGDVIAVLDALGIERAHVYGTSMGGRVDLGAPPGRSLGEGGGGPPGPGAVAGAGLYLAGRSVRRGARQRRAAFSGAGHARRDPARAHRPHVHPGVDGPAPRPVRDARRPGHARLRAPAASAGQQRPRRLGGAALDHRSHPGGARHRRPVQPRGQRPSPRLRPGGAPMAGRIPGARLELIEGARHAYFEEFSAIASPLVRDFLGAGSS</sequence>
<accession>A0ABV4ZS93</accession>
<dbReference type="EMBL" id="JBHGBT010000014">
    <property type="protein sequence ID" value="MFB4195881.1"/>
    <property type="molecule type" value="Genomic_DNA"/>
</dbReference>
<evidence type="ECO:0000259" key="3">
    <source>
        <dbReference type="Pfam" id="PF00561"/>
    </source>
</evidence>
<organism evidence="4 5">
    <name type="scientific">Streptomyces carpaticus</name>
    <dbReference type="NCBI Taxonomy" id="285558"/>
    <lineage>
        <taxon>Bacteria</taxon>
        <taxon>Bacillati</taxon>
        <taxon>Actinomycetota</taxon>
        <taxon>Actinomycetes</taxon>
        <taxon>Kitasatosporales</taxon>
        <taxon>Streptomycetaceae</taxon>
        <taxon>Streptomyces</taxon>
    </lineage>
</organism>
<evidence type="ECO:0000256" key="2">
    <source>
        <dbReference type="SAM" id="MobiDB-lite"/>
    </source>
</evidence>
<keyword evidence="5" id="KW-1185">Reference proteome</keyword>
<dbReference type="Pfam" id="PF00561">
    <property type="entry name" value="Abhydrolase_1"/>
    <property type="match status" value="1"/>
</dbReference>
<dbReference type="InterPro" id="IPR050266">
    <property type="entry name" value="AB_hydrolase_sf"/>
</dbReference>
<evidence type="ECO:0000256" key="1">
    <source>
        <dbReference type="ARBA" id="ARBA00022801"/>
    </source>
</evidence>
<feature type="domain" description="AB hydrolase-1" evidence="3">
    <location>
        <begin position="8"/>
        <end position="75"/>
    </location>
</feature>
<proteinExistence type="predicted"/>
<dbReference type="InterPro" id="IPR000073">
    <property type="entry name" value="AB_hydrolase_1"/>
</dbReference>
<dbReference type="GO" id="GO:0016787">
    <property type="term" value="F:hydrolase activity"/>
    <property type="evidence" value="ECO:0007669"/>
    <property type="project" value="UniProtKB-KW"/>
</dbReference>
<dbReference type="SUPFAM" id="SSF53474">
    <property type="entry name" value="alpha/beta-Hydrolases"/>
    <property type="match status" value="1"/>
</dbReference>
<dbReference type="RefSeq" id="WP_375063905.1">
    <property type="nucleotide sequence ID" value="NZ_JBHGBT010000014.1"/>
</dbReference>
<feature type="region of interest" description="Disordered" evidence="2">
    <location>
        <begin position="115"/>
        <end position="218"/>
    </location>
</feature>
<dbReference type="Proteomes" id="UP001577267">
    <property type="component" value="Unassembled WGS sequence"/>
</dbReference>
<evidence type="ECO:0000313" key="5">
    <source>
        <dbReference type="Proteomes" id="UP001577267"/>
    </source>
</evidence>
<gene>
    <name evidence="4" type="ORF">ACE11A_16165</name>
</gene>
<protein>
    <submittedName>
        <fullName evidence="4">Alpha/beta fold hydrolase</fullName>
    </submittedName>
</protein>
<dbReference type="PANTHER" id="PTHR43798">
    <property type="entry name" value="MONOACYLGLYCEROL LIPASE"/>
    <property type="match status" value="1"/>
</dbReference>
<keyword evidence="1 4" id="KW-0378">Hydrolase</keyword>
<dbReference type="PANTHER" id="PTHR43798:SF31">
    <property type="entry name" value="AB HYDROLASE SUPERFAMILY PROTEIN YCLE"/>
    <property type="match status" value="1"/>
</dbReference>